<dbReference type="AlphaFoldDB" id="A0A430HJI1"/>
<dbReference type="Pfam" id="PF08808">
    <property type="entry name" value="RES"/>
    <property type="match status" value="1"/>
</dbReference>
<dbReference type="InterPro" id="IPR014914">
    <property type="entry name" value="RES_dom"/>
</dbReference>
<accession>A0A430HJI1</accession>
<dbReference type="EMBL" id="RXLQ01000009">
    <property type="protein sequence ID" value="RSZ57672.1"/>
    <property type="molecule type" value="Genomic_DNA"/>
</dbReference>
<evidence type="ECO:0000259" key="1">
    <source>
        <dbReference type="SMART" id="SM00953"/>
    </source>
</evidence>
<name>A0A430HJI1_9BURK</name>
<organism evidence="2 3">
    <name type="scientific">Massilia atriviolacea</name>
    <dbReference type="NCBI Taxonomy" id="2495579"/>
    <lineage>
        <taxon>Bacteria</taxon>
        <taxon>Pseudomonadati</taxon>
        <taxon>Pseudomonadota</taxon>
        <taxon>Betaproteobacteria</taxon>
        <taxon>Burkholderiales</taxon>
        <taxon>Oxalobacteraceae</taxon>
        <taxon>Telluria group</taxon>
        <taxon>Massilia</taxon>
    </lineage>
</organism>
<dbReference type="SMART" id="SM00953">
    <property type="entry name" value="RES"/>
    <property type="match status" value="1"/>
</dbReference>
<dbReference type="OrthoDB" id="7257056at2"/>
<feature type="domain" description="RES" evidence="1">
    <location>
        <begin position="38"/>
        <end position="182"/>
    </location>
</feature>
<dbReference type="RefSeq" id="WP_126075482.1">
    <property type="nucleotide sequence ID" value="NZ_CP051166.1"/>
</dbReference>
<keyword evidence="3" id="KW-1185">Reference proteome</keyword>
<evidence type="ECO:0000313" key="2">
    <source>
        <dbReference type="EMBL" id="RSZ57672.1"/>
    </source>
</evidence>
<protein>
    <submittedName>
        <fullName evidence="2">RES domain-containing protein</fullName>
    </submittedName>
</protein>
<gene>
    <name evidence="2" type="ORF">EJB06_18500</name>
</gene>
<reference evidence="2 3" key="1">
    <citation type="submission" date="2018-12" db="EMBL/GenBank/DDBJ databases">
        <authorList>
            <person name="Yang E."/>
        </authorList>
    </citation>
    <scope>NUCLEOTIDE SEQUENCE [LARGE SCALE GENOMIC DNA]</scope>
    <source>
        <strain evidence="2 3">SOD</strain>
    </source>
</reference>
<sequence>MTGTFPLQRPPANFHAIHLDIESVPPSSLCRISGHSTGEPYFGRSAGCRFDDASKQFGTCYLGTDLQVAFAESVLHNLEPKDGCFCVPASEISRRFALHFDGPDLRLANLTGSSLLVLGGNGELTGTADYSLSQQWAEAVVFHPEQVDGLIYISRRVSGSLAVVLFERDRARPIDMRMTAAVPLHEHVDFVKTMRTFKVRIV</sequence>
<evidence type="ECO:0000313" key="3">
    <source>
        <dbReference type="Proteomes" id="UP000278085"/>
    </source>
</evidence>
<proteinExistence type="predicted"/>
<dbReference type="Proteomes" id="UP000278085">
    <property type="component" value="Unassembled WGS sequence"/>
</dbReference>
<comment type="caution">
    <text evidence="2">The sequence shown here is derived from an EMBL/GenBank/DDBJ whole genome shotgun (WGS) entry which is preliminary data.</text>
</comment>